<dbReference type="SUPFAM" id="SSF55200">
    <property type="entry name" value="Translation initiation factor IF3, C-terminal domain"/>
    <property type="match status" value="1"/>
</dbReference>
<proteinExistence type="predicted"/>
<dbReference type="Proteomes" id="UP001651158">
    <property type="component" value="Unassembled WGS sequence"/>
</dbReference>
<organism evidence="1 2">
    <name type="scientific">Taenia crassiceps</name>
    <dbReference type="NCBI Taxonomy" id="6207"/>
    <lineage>
        <taxon>Eukaryota</taxon>
        <taxon>Metazoa</taxon>
        <taxon>Spiralia</taxon>
        <taxon>Lophotrochozoa</taxon>
        <taxon>Platyhelminthes</taxon>
        <taxon>Cestoda</taxon>
        <taxon>Eucestoda</taxon>
        <taxon>Cyclophyllidea</taxon>
        <taxon>Taeniidae</taxon>
        <taxon>Taenia</taxon>
    </lineage>
</organism>
<accession>A0ABR4QKI4</accession>
<dbReference type="InterPro" id="IPR036788">
    <property type="entry name" value="T_IF-3_C_sf"/>
</dbReference>
<reference evidence="1 2" key="1">
    <citation type="journal article" date="2022" name="Front. Cell. Infect. Microbiol.">
        <title>The Genomes of Two Strains of Taenia crassiceps the Animal Model for the Study of Human Cysticercosis.</title>
        <authorList>
            <person name="Bobes R.J."/>
            <person name="Estrada K."/>
            <person name="Rios-Valencia D.G."/>
            <person name="Calderon-Gallegos A."/>
            <person name="de la Torre P."/>
            <person name="Carrero J.C."/>
            <person name="Sanchez-Flores A."/>
            <person name="Laclette J.P."/>
        </authorList>
    </citation>
    <scope>NUCLEOTIDE SEQUENCE [LARGE SCALE GENOMIC DNA]</scope>
    <source>
        <strain evidence="1">WFUcys</strain>
    </source>
</reference>
<evidence type="ECO:0000313" key="2">
    <source>
        <dbReference type="Proteomes" id="UP001651158"/>
    </source>
</evidence>
<gene>
    <name evidence="1" type="ORF">TcWFU_003663</name>
</gene>
<sequence>MRCMLRCWIDLGFTFPTSAETKMLRTMKYLTEIRLAMGSRRSILLSLSQRRKGGIEQRRDQILRESEVLGVLAKNATVRVYLSPDLSGGLIEDSSSAEKGPVEIKSSLLKDILRKENVTIKVIEDNGTLPVLQVGPLLDTDGCVTGSALVSPRGKLLKLRTTIDDHMMDVKVRQTSELLAKGHEVTVCVRLPLKQMRHITDSPVLSEEQKLSIKKKLYESSTQRFINAFKECSPKPPKLIRNNDFQEFTIVLCNQ</sequence>
<protein>
    <submittedName>
        <fullName evidence="1">Uncharacterized protein</fullName>
    </submittedName>
</protein>
<keyword evidence="2" id="KW-1185">Reference proteome</keyword>
<dbReference type="EMBL" id="JAKROA010000002">
    <property type="protein sequence ID" value="KAL5110130.1"/>
    <property type="molecule type" value="Genomic_DNA"/>
</dbReference>
<evidence type="ECO:0000313" key="1">
    <source>
        <dbReference type="EMBL" id="KAL5110130.1"/>
    </source>
</evidence>
<comment type="caution">
    <text evidence="1">The sequence shown here is derived from an EMBL/GenBank/DDBJ whole genome shotgun (WGS) entry which is preliminary data.</text>
</comment>
<name>A0ABR4QKI4_9CEST</name>
<dbReference type="Gene3D" id="3.30.110.10">
    <property type="entry name" value="Translation initiation factor 3 (IF-3), C-terminal domain"/>
    <property type="match status" value="1"/>
</dbReference>